<feature type="transmembrane region" description="Helical" evidence="1">
    <location>
        <begin position="6"/>
        <end position="27"/>
    </location>
</feature>
<name>A0A382NX12_9ZZZZ</name>
<reference evidence="2" key="1">
    <citation type="submission" date="2018-05" db="EMBL/GenBank/DDBJ databases">
        <authorList>
            <person name="Lanie J.A."/>
            <person name="Ng W.-L."/>
            <person name="Kazmierczak K.M."/>
            <person name="Andrzejewski T.M."/>
            <person name="Davidsen T.M."/>
            <person name="Wayne K.J."/>
            <person name="Tettelin H."/>
            <person name="Glass J.I."/>
            <person name="Rusch D."/>
            <person name="Podicherti R."/>
            <person name="Tsui H.-C.T."/>
            <person name="Winkler M.E."/>
        </authorList>
    </citation>
    <scope>NUCLEOTIDE SEQUENCE</scope>
</reference>
<dbReference type="EMBL" id="UINC01102549">
    <property type="protein sequence ID" value="SVC64262.1"/>
    <property type="molecule type" value="Genomic_DNA"/>
</dbReference>
<evidence type="ECO:0000313" key="2">
    <source>
        <dbReference type="EMBL" id="SVC64262.1"/>
    </source>
</evidence>
<keyword evidence="1" id="KW-0472">Membrane</keyword>
<organism evidence="2">
    <name type="scientific">marine metagenome</name>
    <dbReference type="NCBI Taxonomy" id="408172"/>
    <lineage>
        <taxon>unclassified sequences</taxon>
        <taxon>metagenomes</taxon>
        <taxon>ecological metagenomes</taxon>
    </lineage>
</organism>
<accession>A0A382NX12</accession>
<dbReference type="AlphaFoldDB" id="A0A382NX12"/>
<protein>
    <submittedName>
        <fullName evidence="2">Uncharacterized protein</fullName>
    </submittedName>
</protein>
<proteinExistence type="predicted"/>
<keyword evidence="1" id="KW-1133">Transmembrane helix</keyword>
<sequence>MGFIIPLILTIVVIWIYQGTKGVNYLFSLKRRLIDEYGWTKSEFDIMWKENMEELNNLHVEGQSISDIAKHVDAYLSHYKTSFK</sequence>
<gene>
    <name evidence="2" type="ORF">METZ01_LOCUS317116</name>
</gene>
<keyword evidence="1" id="KW-0812">Transmembrane</keyword>
<evidence type="ECO:0000256" key="1">
    <source>
        <dbReference type="SAM" id="Phobius"/>
    </source>
</evidence>